<dbReference type="Proteomes" id="UP000276133">
    <property type="component" value="Unassembled WGS sequence"/>
</dbReference>
<protein>
    <submittedName>
        <fullName evidence="1">Uncharacterized protein</fullName>
    </submittedName>
</protein>
<name>A0A3M7RRB7_BRAPC</name>
<evidence type="ECO:0000313" key="2">
    <source>
        <dbReference type="Proteomes" id="UP000276133"/>
    </source>
</evidence>
<reference evidence="1 2" key="1">
    <citation type="journal article" date="2018" name="Sci. Rep.">
        <title>Genomic signatures of local adaptation to the degree of environmental predictability in rotifers.</title>
        <authorList>
            <person name="Franch-Gras L."/>
            <person name="Hahn C."/>
            <person name="Garcia-Roger E.M."/>
            <person name="Carmona M.J."/>
            <person name="Serra M."/>
            <person name="Gomez A."/>
        </authorList>
    </citation>
    <scope>NUCLEOTIDE SEQUENCE [LARGE SCALE GENOMIC DNA]</scope>
    <source>
        <strain evidence="1">HYR1</strain>
    </source>
</reference>
<gene>
    <name evidence="1" type="ORF">BpHYR1_053561</name>
</gene>
<comment type="caution">
    <text evidence="1">The sequence shown here is derived from an EMBL/GenBank/DDBJ whole genome shotgun (WGS) entry which is preliminary data.</text>
</comment>
<proteinExistence type="predicted"/>
<organism evidence="1 2">
    <name type="scientific">Brachionus plicatilis</name>
    <name type="common">Marine rotifer</name>
    <name type="synonym">Brachionus muelleri</name>
    <dbReference type="NCBI Taxonomy" id="10195"/>
    <lineage>
        <taxon>Eukaryota</taxon>
        <taxon>Metazoa</taxon>
        <taxon>Spiralia</taxon>
        <taxon>Gnathifera</taxon>
        <taxon>Rotifera</taxon>
        <taxon>Eurotatoria</taxon>
        <taxon>Monogononta</taxon>
        <taxon>Pseudotrocha</taxon>
        <taxon>Ploima</taxon>
        <taxon>Brachionidae</taxon>
        <taxon>Brachionus</taxon>
    </lineage>
</organism>
<sequence length="100" mass="11876">MSENHCRNFFRFKEKKVIKNRTNGQLRGPNFWPPKWPPYFGRVRTGQAWPPPNTILYLLRGSFYASSKLCFSKFKKKEKQKISQCCLDIQSTKNCQKKIT</sequence>
<dbReference type="AlphaFoldDB" id="A0A3M7RRB7"/>
<keyword evidence="2" id="KW-1185">Reference proteome</keyword>
<accession>A0A3M7RRB7</accession>
<dbReference type="EMBL" id="REGN01002812">
    <property type="protein sequence ID" value="RNA26009.1"/>
    <property type="molecule type" value="Genomic_DNA"/>
</dbReference>
<evidence type="ECO:0000313" key="1">
    <source>
        <dbReference type="EMBL" id="RNA26009.1"/>
    </source>
</evidence>